<sequence>MRWRNMRMQTHMQINRQMAILATIRKLQFATRRHLMSVHEMGGIRNANRIMKDLSTYTSKVVYNKEHVYYLNQSGHKLFGEGKVVHHGKVAHALLRNEAWLNLYCPDDWQVETEIKYIKDNKKKKIIPDVKFRDEDRILHAVEIDRTQKMIVNDEKLKKYEELTQIYKQKHNGKVPVIHFFTITKYREKKLEELANKYNVFVKVYVIAAT</sequence>
<dbReference type="EMBL" id="MT745955">
    <property type="protein sequence ID" value="QOQ37207.1"/>
    <property type="molecule type" value="Genomic_DNA"/>
</dbReference>
<name>A0A7S6NIW4_9CAUD</name>
<accession>A0A7S6NIW4</accession>
<reference evidence="1 2" key="1">
    <citation type="submission" date="2020-07" db="EMBL/GenBank/DDBJ databases">
        <title>Three novel lytic phages infecting Bacillus anthracis - genomic and biological characterization.</title>
        <authorList>
            <person name="Nakonieczna A."/>
            <person name="Rutyna P."/>
            <person name="Korba M."/>
            <person name="Kwiatek M."/>
            <person name="Mizak L."/>
            <person name="Lobocka M."/>
        </authorList>
    </citation>
    <scope>NUCLEOTIDE SEQUENCE [LARGE SCALE GENOMIC DNA]</scope>
</reference>
<dbReference type="Proteomes" id="UP000595372">
    <property type="component" value="Genome"/>
</dbReference>
<dbReference type="Pfam" id="PF13814">
    <property type="entry name" value="Replic_Relax"/>
    <property type="match status" value="1"/>
</dbReference>
<dbReference type="InterPro" id="IPR025855">
    <property type="entry name" value="Replic_Relax"/>
</dbReference>
<gene>
    <name evidence="1" type="ORF">J5a_024</name>
</gene>
<protein>
    <submittedName>
        <fullName evidence="1">Uncharacterized protein</fullName>
    </submittedName>
</protein>
<organism evidence="1 2">
    <name type="scientific">Bacillus phage J5a</name>
    <dbReference type="NCBI Taxonomy" id="2767195"/>
    <lineage>
        <taxon>Viruses</taxon>
        <taxon>Duplodnaviria</taxon>
        <taxon>Heunggongvirae</taxon>
        <taxon>Uroviricota</taxon>
        <taxon>Caudoviricetes</taxon>
        <taxon>Wbetavirus</taxon>
        <taxon>Wbetavirus J5a</taxon>
    </lineage>
</organism>
<evidence type="ECO:0000313" key="2">
    <source>
        <dbReference type="Proteomes" id="UP000595372"/>
    </source>
</evidence>
<proteinExistence type="predicted"/>
<keyword evidence="2" id="KW-1185">Reference proteome</keyword>
<evidence type="ECO:0000313" key="1">
    <source>
        <dbReference type="EMBL" id="QOQ37207.1"/>
    </source>
</evidence>